<dbReference type="GO" id="GO:0000166">
    <property type="term" value="F:nucleotide binding"/>
    <property type="evidence" value="ECO:0007669"/>
    <property type="project" value="UniProtKB-KW"/>
</dbReference>
<feature type="compositionally biased region" description="Polar residues" evidence="3">
    <location>
        <begin position="352"/>
        <end position="361"/>
    </location>
</feature>
<evidence type="ECO:0000313" key="6">
    <source>
        <dbReference type="EMBL" id="MPM24279.1"/>
    </source>
</evidence>
<feature type="domain" description="Poly A polymerase head" evidence="4">
    <location>
        <begin position="50"/>
        <end position="166"/>
    </location>
</feature>
<feature type="compositionally biased region" description="Basic residues" evidence="3">
    <location>
        <begin position="386"/>
        <end position="397"/>
    </location>
</feature>
<dbReference type="InterPro" id="IPR032828">
    <property type="entry name" value="PolyA_RNA-bd"/>
</dbReference>
<name>A0A644Y7J2_9ZZZZ</name>
<keyword evidence="1 6" id="KW-0808">Transferase</keyword>
<feature type="compositionally biased region" description="Polar residues" evidence="3">
    <location>
        <begin position="401"/>
        <end position="416"/>
    </location>
</feature>
<dbReference type="Gene3D" id="3.30.460.10">
    <property type="entry name" value="Beta Polymerase, domain 2"/>
    <property type="match status" value="1"/>
</dbReference>
<dbReference type="Pfam" id="PF12627">
    <property type="entry name" value="PolyA_pol_RNAbd"/>
    <property type="match status" value="1"/>
</dbReference>
<sequence length="423" mass="48262">MLIRYKQDEQGKTLPVANIYTQSEHKIQANLLDRDALWAIKKLQSSGSEAYLVGGAVRDMMLGNIPKDYDIATSASPRQIQRLFWNARIIGKRFKLVHLVFKDKVLEVSTFRSGEESEDGNNNVFGSIDQDAKRRDFSINSFYYDPTTGQLLDFNHAMEDFKKKRISSIIDLDESFQEDPVRMIRAIKYSVTTNFSLRWSVKMAIRKYSNELSRVSTSRLTEEVNKILASGHSCKIINELKKYKLLVFMLPAFSIYSTFPQVQKSLKDLDERVQLAKQGKGSEVLLADMIMALVNPLVVFADDQLTIDQRFKETFRQIKILISPMTPSNYDVELASERLLTERGFKTPRNCVRNQRPTNRIPTRKGAPMPRKSRVEGTNAEVSSATKKRRNRRRGPKKSPGTGSQLPIQTSDNPKSSAEAHDL</sequence>
<dbReference type="InterPro" id="IPR043519">
    <property type="entry name" value="NT_sf"/>
</dbReference>
<dbReference type="AlphaFoldDB" id="A0A644Y7J2"/>
<dbReference type="InterPro" id="IPR002646">
    <property type="entry name" value="PolA_pol_head_dom"/>
</dbReference>
<dbReference type="PANTHER" id="PTHR43051:SF1">
    <property type="entry name" value="POLYNUCLEOTIDE ADENYLYLTRANSFERASE FAMILY PROTEIN"/>
    <property type="match status" value="1"/>
</dbReference>
<gene>
    <name evidence="6" type="primary">pcnB_5</name>
    <name evidence="6" type="ORF">SDC9_70760</name>
</gene>
<dbReference type="SUPFAM" id="SSF81891">
    <property type="entry name" value="Poly A polymerase C-terminal region-like"/>
    <property type="match status" value="1"/>
</dbReference>
<dbReference type="Pfam" id="PF01743">
    <property type="entry name" value="PolyA_pol"/>
    <property type="match status" value="1"/>
</dbReference>
<dbReference type="GO" id="GO:0006396">
    <property type="term" value="P:RNA processing"/>
    <property type="evidence" value="ECO:0007669"/>
    <property type="project" value="InterPro"/>
</dbReference>
<dbReference type="PANTHER" id="PTHR43051">
    <property type="entry name" value="POLYNUCLEOTIDE ADENYLYLTRANSFERASE FAMILY PROTEIN"/>
    <property type="match status" value="1"/>
</dbReference>
<dbReference type="SUPFAM" id="SSF81301">
    <property type="entry name" value="Nucleotidyltransferase"/>
    <property type="match status" value="1"/>
</dbReference>
<organism evidence="6">
    <name type="scientific">bioreactor metagenome</name>
    <dbReference type="NCBI Taxonomy" id="1076179"/>
    <lineage>
        <taxon>unclassified sequences</taxon>
        <taxon>metagenomes</taxon>
        <taxon>ecological metagenomes</taxon>
    </lineage>
</organism>
<evidence type="ECO:0000259" key="4">
    <source>
        <dbReference type="Pfam" id="PF01743"/>
    </source>
</evidence>
<dbReference type="EC" id="2.7.7.19" evidence="6"/>
<evidence type="ECO:0000256" key="1">
    <source>
        <dbReference type="ARBA" id="ARBA00022679"/>
    </source>
</evidence>
<dbReference type="Gene3D" id="1.10.3090.10">
    <property type="entry name" value="cca-adding enzyme, domain 2"/>
    <property type="match status" value="1"/>
</dbReference>
<protein>
    <submittedName>
        <fullName evidence="6">Poly(A) polymerase I</fullName>
        <ecNumber evidence="6">2.7.7.19</ecNumber>
    </submittedName>
</protein>
<dbReference type="InterPro" id="IPR052191">
    <property type="entry name" value="tRNA_ntf/polyA_polymerase_I"/>
</dbReference>
<comment type="caution">
    <text evidence="6">The sequence shown here is derived from an EMBL/GenBank/DDBJ whole genome shotgun (WGS) entry which is preliminary data.</text>
</comment>
<reference evidence="6" key="1">
    <citation type="submission" date="2019-08" db="EMBL/GenBank/DDBJ databases">
        <authorList>
            <person name="Kucharzyk K."/>
            <person name="Murdoch R.W."/>
            <person name="Higgins S."/>
            <person name="Loffler F."/>
        </authorList>
    </citation>
    <scope>NUCLEOTIDE SEQUENCE</scope>
</reference>
<keyword evidence="2" id="KW-0547">Nucleotide-binding</keyword>
<dbReference type="GO" id="GO:1990817">
    <property type="term" value="F:poly(A) RNA polymerase activity"/>
    <property type="evidence" value="ECO:0007669"/>
    <property type="project" value="UniProtKB-EC"/>
</dbReference>
<evidence type="ECO:0000256" key="3">
    <source>
        <dbReference type="SAM" id="MobiDB-lite"/>
    </source>
</evidence>
<dbReference type="EMBL" id="VSSQ01004227">
    <property type="protein sequence ID" value="MPM24279.1"/>
    <property type="molecule type" value="Genomic_DNA"/>
</dbReference>
<feature type="region of interest" description="Disordered" evidence="3">
    <location>
        <begin position="346"/>
        <end position="423"/>
    </location>
</feature>
<keyword evidence="6" id="KW-0548">Nucleotidyltransferase</keyword>
<proteinExistence type="predicted"/>
<evidence type="ECO:0000259" key="5">
    <source>
        <dbReference type="Pfam" id="PF12627"/>
    </source>
</evidence>
<feature type="domain" description="tRNA nucleotidyltransferase/poly(A) polymerase RNA and SrmB- binding" evidence="5">
    <location>
        <begin position="194"/>
        <end position="253"/>
    </location>
</feature>
<accession>A0A644Y7J2</accession>
<evidence type="ECO:0000256" key="2">
    <source>
        <dbReference type="ARBA" id="ARBA00022741"/>
    </source>
</evidence>
<dbReference type="GO" id="GO:0003723">
    <property type="term" value="F:RNA binding"/>
    <property type="evidence" value="ECO:0007669"/>
    <property type="project" value="InterPro"/>
</dbReference>
<dbReference type="CDD" id="cd05398">
    <property type="entry name" value="NT_ClassII-CCAase"/>
    <property type="match status" value="1"/>
</dbReference>